<keyword evidence="6 11" id="KW-0418">Kinase</keyword>
<comment type="catalytic activity">
    <reaction evidence="1">
        <text>ATP + protein L-histidine = ADP + protein N-phospho-L-histidine.</text>
        <dbReference type="EC" id="2.7.13.3"/>
    </reaction>
</comment>
<evidence type="ECO:0000256" key="5">
    <source>
        <dbReference type="ARBA" id="ARBA00022741"/>
    </source>
</evidence>
<dbReference type="GO" id="GO:0016020">
    <property type="term" value="C:membrane"/>
    <property type="evidence" value="ECO:0007669"/>
    <property type="project" value="InterPro"/>
</dbReference>
<protein>
    <recommendedName>
        <fullName evidence="2">histidine kinase</fullName>
        <ecNumber evidence="2">2.7.13.3</ecNumber>
    </recommendedName>
</protein>
<gene>
    <name evidence="11" type="ORF">SAMN06295885_0322</name>
</gene>
<feature type="transmembrane region" description="Helical" evidence="9">
    <location>
        <begin position="148"/>
        <end position="173"/>
    </location>
</feature>
<feature type="transmembrane region" description="Helical" evidence="9">
    <location>
        <begin position="109"/>
        <end position="128"/>
    </location>
</feature>
<evidence type="ECO:0000256" key="4">
    <source>
        <dbReference type="ARBA" id="ARBA00022679"/>
    </source>
</evidence>
<keyword evidence="9" id="KW-0812">Transmembrane</keyword>
<dbReference type="GO" id="GO:0000155">
    <property type="term" value="F:phosphorelay sensor kinase activity"/>
    <property type="evidence" value="ECO:0007669"/>
    <property type="project" value="InterPro"/>
</dbReference>
<feature type="domain" description="Signal transduction histidine kinase subgroup 3 dimerisation and phosphoacceptor" evidence="10">
    <location>
        <begin position="205"/>
        <end position="269"/>
    </location>
</feature>
<evidence type="ECO:0000256" key="7">
    <source>
        <dbReference type="ARBA" id="ARBA00022840"/>
    </source>
</evidence>
<keyword evidence="4" id="KW-0808">Transferase</keyword>
<name>A0A1X7MXK4_9MICO</name>
<dbReference type="Gene3D" id="1.20.5.1930">
    <property type="match status" value="1"/>
</dbReference>
<dbReference type="RefSeq" id="WP_085474860.1">
    <property type="nucleotide sequence ID" value="NZ_FXBM01000001.1"/>
</dbReference>
<evidence type="ECO:0000313" key="11">
    <source>
        <dbReference type="EMBL" id="SMH29612.1"/>
    </source>
</evidence>
<accession>A0A1X7MXK4</accession>
<dbReference type="STRING" id="1891671.SAMN06295885_0322"/>
<dbReference type="PANTHER" id="PTHR24421">
    <property type="entry name" value="NITRATE/NITRITE SENSOR PROTEIN NARX-RELATED"/>
    <property type="match status" value="1"/>
</dbReference>
<keyword evidence="5" id="KW-0547">Nucleotide-binding</keyword>
<keyword evidence="7" id="KW-0067">ATP-binding</keyword>
<sequence length="418" mass="43803">MSTPRRLLPPLLAPALGAAFIAFWVTAEAGRLGTSRDAIDLFGALIPYGLAIALSRARPAAGLALVLAVPVVQLIVVLLRPGSTTWPILEGALVLAFASARFGSDRVRWAGLVAGLVWASAVGFSLVFSGGWLSWIGIGENNDFPQLALQWALTLGGVHALLWACCWTAGLALHLAARRGAAVEQLDRTERELLIAGYELQGMRERSHIAQEVHDVLAHSLAVVIALADGSRFLRATRPESTEAALQRIAETGRAALSDLRGLIEGLTDDTDRPQPGLVDLPELIDRIEGTGAAVVLRELGAPAGLSPAQELCVYRIVQESLTNVLKHGGADPRAAVSLTWDGPGLLLTVVSRAGEGAAAVPERRGFGLAGMEHRARLAGGWLTAGLDPDGSFVVTAFLPTAAAAAATEPRQSAEEAA</sequence>
<keyword evidence="12" id="KW-1185">Reference proteome</keyword>
<dbReference type="GO" id="GO:0005524">
    <property type="term" value="F:ATP binding"/>
    <property type="evidence" value="ECO:0007669"/>
    <property type="project" value="UniProtKB-KW"/>
</dbReference>
<keyword evidence="8" id="KW-0902">Two-component regulatory system</keyword>
<dbReference type="InterPro" id="IPR036890">
    <property type="entry name" value="HATPase_C_sf"/>
</dbReference>
<dbReference type="Pfam" id="PF07730">
    <property type="entry name" value="HisKA_3"/>
    <property type="match status" value="1"/>
</dbReference>
<proteinExistence type="predicted"/>
<dbReference type="CDD" id="cd16917">
    <property type="entry name" value="HATPase_UhpB-NarQ-NarX-like"/>
    <property type="match status" value="1"/>
</dbReference>
<dbReference type="InterPro" id="IPR011712">
    <property type="entry name" value="Sig_transdc_His_kin_sub3_dim/P"/>
</dbReference>
<dbReference type="Proteomes" id="UP000193711">
    <property type="component" value="Unassembled WGS sequence"/>
</dbReference>
<evidence type="ECO:0000256" key="2">
    <source>
        <dbReference type="ARBA" id="ARBA00012438"/>
    </source>
</evidence>
<keyword evidence="3" id="KW-0597">Phosphoprotein</keyword>
<dbReference type="OrthoDB" id="227596at2"/>
<organism evidence="11 12">
    <name type="scientific">Rathayibacter oskolensis</name>
    <dbReference type="NCBI Taxonomy" id="1891671"/>
    <lineage>
        <taxon>Bacteria</taxon>
        <taxon>Bacillati</taxon>
        <taxon>Actinomycetota</taxon>
        <taxon>Actinomycetes</taxon>
        <taxon>Micrococcales</taxon>
        <taxon>Microbacteriaceae</taxon>
        <taxon>Rathayibacter</taxon>
    </lineage>
</organism>
<evidence type="ECO:0000313" key="12">
    <source>
        <dbReference type="Proteomes" id="UP000193711"/>
    </source>
</evidence>
<feature type="transmembrane region" description="Helical" evidence="9">
    <location>
        <begin position="61"/>
        <end position="79"/>
    </location>
</feature>
<dbReference type="PANTHER" id="PTHR24421:SF10">
    <property type="entry name" value="NITRATE_NITRITE SENSOR PROTEIN NARQ"/>
    <property type="match status" value="1"/>
</dbReference>
<evidence type="ECO:0000259" key="10">
    <source>
        <dbReference type="Pfam" id="PF07730"/>
    </source>
</evidence>
<dbReference type="AlphaFoldDB" id="A0A1X7MXK4"/>
<keyword evidence="9" id="KW-1133">Transmembrane helix</keyword>
<dbReference type="Gene3D" id="3.30.565.10">
    <property type="entry name" value="Histidine kinase-like ATPase, C-terminal domain"/>
    <property type="match status" value="1"/>
</dbReference>
<dbReference type="InterPro" id="IPR050482">
    <property type="entry name" value="Sensor_HK_TwoCompSys"/>
</dbReference>
<evidence type="ECO:0000256" key="8">
    <source>
        <dbReference type="ARBA" id="ARBA00023012"/>
    </source>
</evidence>
<dbReference type="EC" id="2.7.13.3" evidence="2"/>
<reference evidence="12" key="1">
    <citation type="submission" date="2017-04" db="EMBL/GenBank/DDBJ databases">
        <authorList>
            <person name="Varghese N."/>
            <person name="Submissions S."/>
        </authorList>
    </citation>
    <scope>NUCLEOTIDE SEQUENCE [LARGE SCALE GENOMIC DNA]</scope>
    <source>
        <strain evidence="12">VKM Ac-2121</strain>
    </source>
</reference>
<evidence type="ECO:0000256" key="6">
    <source>
        <dbReference type="ARBA" id="ARBA00022777"/>
    </source>
</evidence>
<dbReference type="GO" id="GO:0046983">
    <property type="term" value="F:protein dimerization activity"/>
    <property type="evidence" value="ECO:0007669"/>
    <property type="project" value="InterPro"/>
</dbReference>
<evidence type="ECO:0000256" key="1">
    <source>
        <dbReference type="ARBA" id="ARBA00000085"/>
    </source>
</evidence>
<feature type="transmembrane region" description="Helical" evidence="9">
    <location>
        <begin position="7"/>
        <end position="26"/>
    </location>
</feature>
<dbReference type="SUPFAM" id="SSF55874">
    <property type="entry name" value="ATPase domain of HSP90 chaperone/DNA topoisomerase II/histidine kinase"/>
    <property type="match status" value="1"/>
</dbReference>
<evidence type="ECO:0000256" key="3">
    <source>
        <dbReference type="ARBA" id="ARBA00022553"/>
    </source>
</evidence>
<keyword evidence="9" id="KW-0472">Membrane</keyword>
<dbReference type="EMBL" id="FXBM01000001">
    <property type="protein sequence ID" value="SMH29612.1"/>
    <property type="molecule type" value="Genomic_DNA"/>
</dbReference>
<evidence type="ECO:0000256" key="9">
    <source>
        <dbReference type="SAM" id="Phobius"/>
    </source>
</evidence>